<organism evidence="2 4">
    <name type="scientific">Didymodactylos carnosus</name>
    <dbReference type="NCBI Taxonomy" id="1234261"/>
    <lineage>
        <taxon>Eukaryota</taxon>
        <taxon>Metazoa</taxon>
        <taxon>Spiralia</taxon>
        <taxon>Gnathifera</taxon>
        <taxon>Rotifera</taxon>
        <taxon>Eurotatoria</taxon>
        <taxon>Bdelloidea</taxon>
        <taxon>Philodinida</taxon>
        <taxon>Philodinidae</taxon>
        <taxon>Didymodactylos</taxon>
    </lineage>
</organism>
<dbReference type="Gene3D" id="3.40.50.11350">
    <property type="match status" value="1"/>
</dbReference>
<gene>
    <name evidence="2" type="ORF">GPM918_LOCUS45951</name>
    <name evidence="3" type="ORF">SRO942_LOCUS49034</name>
</gene>
<dbReference type="GO" id="GO:0006487">
    <property type="term" value="P:protein N-linked glycosylation"/>
    <property type="evidence" value="ECO:0007669"/>
    <property type="project" value="TreeGrafter"/>
</dbReference>
<dbReference type="Proteomes" id="UP000663829">
    <property type="component" value="Unassembled WGS sequence"/>
</dbReference>
<dbReference type="EMBL" id="CAJNOQ010055431">
    <property type="protein sequence ID" value="CAF1660088.1"/>
    <property type="molecule type" value="Genomic_DNA"/>
</dbReference>
<reference evidence="2" key="1">
    <citation type="submission" date="2021-02" db="EMBL/GenBank/DDBJ databases">
        <authorList>
            <person name="Nowell W R."/>
        </authorList>
    </citation>
    <scope>NUCLEOTIDE SEQUENCE</scope>
</reference>
<evidence type="ECO:0000313" key="2">
    <source>
        <dbReference type="EMBL" id="CAF1660088.1"/>
    </source>
</evidence>
<keyword evidence="4" id="KW-1185">Reference proteome</keyword>
<dbReference type="OrthoDB" id="6064824at2759"/>
<evidence type="ECO:0000259" key="1">
    <source>
        <dbReference type="Pfam" id="PF19745"/>
    </source>
</evidence>
<comment type="caution">
    <text evidence="2">The sequence shown here is derived from an EMBL/GenBank/DDBJ whole genome shotgun (WGS) entry which is preliminary data.</text>
</comment>
<sequence>HFLWNHISDETTRFINHIFENVSSLIIPPFYGLHIRRTDKKFEAKYKSTLDYITGLEKLLSSGNKSKLNVFIATDDSNIMNEIIQLKPAWNFFRLINRDPRRHDLANDQKLYETRIFMSELTLMIKAQGIVCTMSSNVCRLIQILRYQSETTVLSLDTSWHAEK</sequence>
<dbReference type="GO" id="GO:0046921">
    <property type="term" value="F:alpha-(1-&gt;6)-fucosyltransferase activity"/>
    <property type="evidence" value="ECO:0007669"/>
    <property type="project" value="TreeGrafter"/>
</dbReference>
<dbReference type="InterPro" id="IPR045573">
    <property type="entry name" value="Fut8_N_cat"/>
</dbReference>
<dbReference type="PANTHER" id="PTHR13132:SF29">
    <property type="entry name" value="ALPHA-(1,6)-FUCOSYLTRANSFERASE"/>
    <property type="match status" value="1"/>
</dbReference>
<feature type="non-terminal residue" evidence="2">
    <location>
        <position position="1"/>
    </location>
</feature>
<dbReference type="Proteomes" id="UP000681722">
    <property type="component" value="Unassembled WGS sequence"/>
</dbReference>
<dbReference type="EMBL" id="CAJOBC010129005">
    <property type="protein sequence ID" value="CAF4605864.1"/>
    <property type="molecule type" value="Genomic_DNA"/>
</dbReference>
<evidence type="ECO:0000313" key="4">
    <source>
        <dbReference type="Proteomes" id="UP000663829"/>
    </source>
</evidence>
<feature type="domain" description="Alpha-(1,6)-fucosyltransferase N- and catalytic" evidence="1">
    <location>
        <begin position="11"/>
        <end position="142"/>
    </location>
</feature>
<protein>
    <recommendedName>
        <fullName evidence="1">Alpha-(1,6)-fucosyltransferase N- and catalytic domain-containing protein</fullName>
    </recommendedName>
</protein>
<proteinExistence type="predicted"/>
<dbReference type="Pfam" id="PF19745">
    <property type="entry name" value="FUT8_N_cat"/>
    <property type="match status" value="1"/>
</dbReference>
<dbReference type="PANTHER" id="PTHR13132">
    <property type="entry name" value="ALPHA- 1,6 -FUCOSYLTRANSFERASE"/>
    <property type="match status" value="1"/>
</dbReference>
<evidence type="ECO:0000313" key="3">
    <source>
        <dbReference type="EMBL" id="CAF4605864.1"/>
    </source>
</evidence>
<dbReference type="AlphaFoldDB" id="A0A816FDD0"/>
<name>A0A816FDD0_9BILA</name>
<accession>A0A816FDD0</accession>